<feature type="domain" description="UBA" evidence="2">
    <location>
        <begin position="175"/>
        <end position="219"/>
    </location>
</feature>
<dbReference type="EMBL" id="JAVRBK010000010">
    <property type="protein sequence ID" value="KAK5638428.1"/>
    <property type="molecule type" value="Genomic_DNA"/>
</dbReference>
<feature type="region of interest" description="Disordered" evidence="1">
    <location>
        <begin position="143"/>
        <end position="177"/>
    </location>
</feature>
<dbReference type="Pfam" id="PF00564">
    <property type="entry name" value="PB1"/>
    <property type="match status" value="1"/>
</dbReference>
<proteinExistence type="predicted"/>
<evidence type="ECO:0000313" key="3">
    <source>
        <dbReference type="EMBL" id="KAK5638428.1"/>
    </source>
</evidence>
<gene>
    <name evidence="3" type="ORF">RI129_012723</name>
</gene>
<protein>
    <recommendedName>
        <fullName evidence="2">UBA domain-containing protein</fullName>
    </recommendedName>
</protein>
<dbReference type="InterPro" id="IPR015940">
    <property type="entry name" value="UBA"/>
</dbReference>
<dbReference type="SUPFAM" id="SSF54277">
    <property type="entry name" value="CAD &amp; PB1 domains"/>
    <property type="match status" value="1"/>
</dbReference>
<dbReference type="Proteomes" id="UP001329430">
    <property type="component" value="Chromosome 10"/>
</dbReference>
<name>A0AAN7UZZ2_9COLE</name>
<accession>A0AAN7UZZ2</accession>
<dbReference type="Gene3D" id="1.10.8.10">
    <property type="entry name" value="DNA helicase RuvA subunit, C-terminal domain"/>
    <property type="match status" value="1"/>
</dbReference>
<evidence type="ECO:0000259" key="2">
    <source>
        <dbReference type="PROSITE" id="PS50030"/>
    </source>
</evidence>
<dbReference type="PROSITE" id="PS50030">
    <property type="entry name" value="UBA"/>
    <property type="match status" value="1"/>
</dbReference>
<sequence>MAQVSLKIFNRNIDETRRLSIDESVCSNYLFITEKIQTLFPSLRRTNYKLTWKDNDGDYVRITGDEDLITAFTEMSGNTKVLYIDSDSKAPSTNNACPYSDAFDLQNLHAMARQYLEPLLASPQSEQAQMLAETIRNAAAGFFGKQSQGNGNENGEKGQETKKADENRPGSSQPKVDQKIEEGLARLKEMGFKNDNGFLRKLLEHLNGDVEGVVKILAN</sequence>
<dbReference type="AlphaFoldDB" id="A0AAN7UZZ2"/>
<feature type="compositionally biased region" description="Low complexity" evidence="1">
    <location>
        <begin position="144"/>
        <end position="153"/>
    </location>
</feature>
<evidence type="ECO:0000313" key="4">
    <source>
        <dbReference type="Proteomes" id="UP001329430"/>
    </source>
</evidence>
<dbReference type="InterPro" id="IPR000270">
    <property type="entry name" value="PB1_dom"/>
</dbReference>
<reference evidence="3 4" key="1">
    <citation type="journal article" date="2024" name="Insects">
        <title>An Improved Chromosome-Level Genome Assembly of the Firefly Pyrocoelia pectoralis.</title>
        <authorList>
            <person name="Fu X."/>
            <person name="Meyer-Rochow V.B."/>
            <person name="Ballantyne L."/>
            <person name="Zhu X."/>
        </authorList>
    </citation>
    <scope>NUCLEOTIDE SEQUENCE [LARGE SCALE GENOMIC DNA]</scope>
    <source>
        <strain evidence="3">XCY_ONT2</strain>
    </source>
</reference>
<feature type="compositionally biased region" description="Basic and acidic residues" evidence="1">
    <location>
        <begin position="154"/>
        <end position="168"/>
    </location>
</feature>
<dbReference type="Gene3D" id="3.10.20.90">
    <property type="entry name" value="Phosphatidylinositol 3-kinase Catalytic Subunit, Chain A, domain 1"/>
    <property type="match status" value="1"/>
</dbReference>
<dbReference type="FunFam" id="3.10.20.90:FF:000320">
    <property type="entry name" value="Predicted protein"/>
    <property type="match status" value="1"/>
</dbReference>
<evidence type="ECO:0000256" key="1">
    <source>
        <dbReference type="SAM" id="MobiDB-lite"/>
    </source>
</evidence>
<dbReference type="SUPFAM" id="SSF46934">
    <property type="entry name" value="UBA-like"/>
    <property type="match status" value="1"/>
</dbReference>
<organism evidence="3 4">
    <name type="scientific">Pyrocoelia pectoralis</name>
    <dbReference type="NCBI Taxonomy" id="417401"/>
    <lineage>
        <taxon>Eukaryota</taxon>
        <taxon>Metazoa</taxon>
        <taxon>Ecdysozoa</taxon>
        <taxon>Arthropoda</taxon>
        <taxon>Hexapoda</taxon>
        <taxon>Insecta</taxon>
        <taxon>Pterygota</taxon>
        <taxon>Neoptera</taxon>
        <taxon>Endopterygota</taxon>
        <taxon>Coleoptera</taxon>
        <taxon>Polyphaga</taxon>
        <taxon>Elateriformia</taxon>
        <taxon>Elateroidea</taxon>
        <taxon>Lampyridae</taxon>
        <taxon>Lampyrinae</taxon>
        <taxon>Pyrocoelia</taxon>
    </lineage>
</organism>
<comment type="caution">
    <text evidence="3">The sequence shown here is derived from an EMBL/GenBank/DDBJ whole genome shotgun (WGS) entry which is preliminary data.</text>
</comment>
<dbReference type="InterPro" id="IPR009060">
    <property type="entry name" value="UBA-like_sf"/>
</dbReference>
<keyword evidence="4" id="KW-1185">Reference proteome</keyword>